<keyword evidence="3" id="KW-1185">Reference proteome</keyword>
<sequence>MLQRTTVQDISKDQYDQLSKDMQMFVSDEEVFDTFAYWYKRDGPVIRDLVLPDSKKRDLVLMKLDEDAYRKYADDMLPKQSHEIDFETKTLTVSYVPFRDYATMIKRIGEDA</sequence>
<proteinExistence type="predicted"/>
<dbReference type="Proteomes" id="UP001303046">
    <property type="component" value="Unassembled WGS sequence"/>
</dbReference>
<dbReference type="EMBL" id="JAVFWL010000005">
    <property type="protein sequence ID" value="KAK6754872.1"/>
    <property type="molecule type" value="Genomic_DNA"/>
</dbReference>
<accession>A0ABR1DWR2</accession>
<feature type="domain" description="DUF7083" evidence="1">
    <location>
        <begin position="15"/>
        <end position="89"/>
    </location>
</feature>
<gene>
    <name evidence="2" type="primary">Necator_chrV.g18487</name>
    <name evidence="2" type="ORF">RB195_013696</name>
</gene>
<evidence type="ECO:0000259" key="1">
    <source>
        <dbReference type="Pfam" id="PF23309"/>
    </source>
</evidence>
<dbReference type="Pfam" id="PF23309">
    <property type="entry name" value="DUF7083"/>
    <property type="match status" value="1"/>
</dbReference>
<protein>
    <recommendedName>
        <fullName evidence="1">DUF7083 domain-containing protein</fullName>
    </recommendedName>
</protein>
<name>A0ABR1DWR2_NECAM</name>
<organism evidence="2 3">
    <name type="scientific">Necator americanus</name>
    <name type="common">Human hookworm</name>
    <dbReference type="NCBI Taxonomy" id="51031"/>
    <lineage>
        <taxon>Eukaryota</taxon>
        <taxon>Metazoa</taxon>
        <taxon>Ecdysozoa</taxon>
        <taxon>Nematoda</taxon>
        <taxon>Chromadorea</taxon>
        <taxon>Rhabditida</taxon>
        <taxon>Rhabditina</taxon>
        <taxon>Rhabditomorpha</taxon>
        <taxon>Strongyloidea</taxon>
        <taxon>Ancylostomatidae</taxon>
        <taxon>Bunostominae</taxon>
        <taxon>Necator</taxon>
    </lineage>
</organism>
<evidence type="ECO:0000313" key="2">
    <source>
        <dbReference type="EMBL" id="KAK6754872.1"/>
    </source>
</evidence>
<evidence type="ECO:0000313" key="3">
    <source>
        <dbReference type="Proteomes" id="UP001303046"/>
    </source>
</evidence>
<dbReference type="InterPro" id="IPR055510">
    <property type="entry name" value="DUF7083"/>
</dbReference>
<reference evidence="2 3" key="1">
    <citation type="submission" date="2023-08" db="EMBL/GenBank/DDBJ databases">
        <title>A Necator americanus chromosomal reference genome.</title>
        <authorList>
            <person name="Ilik V."/>
            <person name="Petrzelkova K.J."/>
            <person name="Pardy F."/>
            <person name="Fuh T."/>
            <person name="Niatou-Singa F.S."/>
            <person name="Gouil Q."/>
            <person name="Baker L."/>
            <person name="Ritchie M.E."/>
            <person name="Jex A.R."/>
            <person name="Gazzola D."/>
            <person name="Li H."/>
            <person name="Toshio Fujiwara R."/>
            <person name="Zhan B."/>
            <person name="Aroian R.V."/>
            <person name="Pafco B."/>
            <person name="Schwarz E.M."/>
        </authorList>
    </citation>
    <scope>NUCLEOTIDE SEQUENCE [LARGE SCALE GENOMIC DNA]</scope>
    <source>
        <strain evidence="2 3">Aroian</strain>
        <tissue evidence="2">Whole animal</tissue>
    </source>
</reference>
<comment type="caution">
    <text evidence="2">The sequence shown here is derived from an EMBL/GenBank/DDBJ whole genome shotgun (WGS) entry which is preliminary data.</text>
</comment>